<dbReference type="AlphaFoldDB" id="A0A8S1NZU6"/>
<dbReference type="OMA" id="NSEMQES"/>
<dbReference type="EMBL" id="CAJJDM010000104">
    <property type="protein sequence ID" value="CAD8096411.1"/>
    <property type="molecule type" value="Genomic_DNA"/>
</dbReference>
<accession>A0A8S1NZU6</accession>
<evidence type="ECO:0000313" key="2">
    <source>
        <dbReference type="Proteomes" id="UP000688137"/>
    </source>
</evidence>
<sequence>MKRDRQLFEAQFIDNFIQCPFVFLQPKINKIQQFHNSQVKQQDQISISKYNQEQEKLQMVYKKKHQKYQLEIQPNKNILMNIQNYRNLKLYQLIDQHQLIFNNIFRILIEIKIVLDQQIPDETSKTIKDSQSPTTSEIQKVFQKKSTKTSAAKGVTTDLKDVIDIKIEKKYYQFLKKINLEQKNQKHYNIRIIIIICYSQQLNSKQQIISKVNLNIPRRSSNVDEFSNLLVSQKFGNLTHQLDQEQNKWFIKQLSQNSENSEMQESLIIIENKGKKIQIGGDKRKKKRKTTLQLEQQSQRKYYQNQQPNLSQSVLQKQQLMIILDQKLKMIKYWRFQKINLSKSYDMGYLD</sequence>
<evidence type="ECO:0000313" key="1">
    <source>
        <dbReference type="EMBL" id="CAD8096411.1"/>
    </source>
</evidence>
<reference evidence="1" key="1">
    <citation type="submission" date="2021-01" db="EMBL/GenBank/DDBJ databases">
        <authorList>
            <consortium name="Genoscope - CEA"/>
            <person name="William W."/>
        </authorList>
    </citation>
    <scope>NUCLEOTIDE SEQUENCE</scope>
</reference>
<organism evidence="1 2">
    <name type="scientific">Paramecium primaurelia</name>
    <dbReference type="NCBI Taxonomy" id="5886"/>
    <lineage>
        <taxon>Eukaryota</taxon>
        <taxon>Sar</taxon>
        <taxon>Alveolata</taxon>
        <taxon>Ciliophora</taxon>
        <taxon>Intramacronucleata</taxon>
        <taxon>Oligohymenophorea</taxon>
        <taxon>Peniculida</taxon>
        <taxon>Parameciidae</taxon>
        <taxon>Paramecium</taxon>
    </lineage>
</organism>
<gene>
    <name evidence="1" type="ORF">PPRIM_AZ9-3.1.T1010078</name>
</gene>
<name>A0A8S1NZU6_PARPR</name>
<proteinExistence type="predicted"/>
<protein>
    <submittedName>
        <fullName evidence="1">Uncharacterized protein</fullName>
    </submittedName>
</protein>
<keyword evidence="2" id="KW-1185">Reference proteome</keyword>
<comment type="caution">
    <text evidence="1">The sequence shown here is derived from an EMBL/GenBank/DDBJ whole genome shotgun (WGS) entry which is preliminary data.</text>
</comment>
<dbReference type="Proteomes" id="UP000688137">
    <property type="component" value="Unassembled WGS sequence"/>
</dbReference>